<proteinExistence type="predicted"/>
<reference evidence="1 2" key="1">
    <citation type="submission" date="2016-03" db="EMBL/GenBank/DDBJ databases">
        <title>Whole genome sequencing of Grifola frondosa 9006-11.</title>
        <authorList>
            <person name="Min B."/>
            <person name="Park H."/>
            <person name="Kim J.-G."/>
            <person name="Cho H."/>
            <person name="Oh Y.-L."/>
            <person name="Kong W.-S."/>
            <person name="Choi I.-G."/>
        </authorList>
    </citation>
    <scope>NUCLEOTIDE SEQUENCE [LARGE SCALE GENOMIC DNA]</scope>
    <source>
        <strain evidence="1 2">9006-11</strain>
    </source>
</reference>
<dbReference type="OMA" id="WEGHYAD"/>
<organism evidence="1 2">
    <name type="scientific">Grifola frondosa</name>
    <name type="common">Maitake</name>
    <name type="synonym">Polyporus frondosus</name>
    <dbReference type="NCBI Taxonomy" id="5627"/>
    <lineage>
        <taxon>Eukaryota</taxon>
        <taxon>Fungi</taxon>
        <taxon>Dikarya</taxon>
        <taxon>Basidiomycota</taxon>
        <taxon>Agaricomycotina</taxon>
        <taxon>Agaricomycetes</taxon>
        <taxon>Polyporales</taxon>
        <taxon>Grifolaceae</taxon>
        <taxon>Grifola</taxon>
    </lineage>
</organism>
<gene>
    <name evidence="1" type="ORF">A0H81_00646</name>
</gene>
<accession>A0A1C7MUJ6</accession>
<dbReference type="Gene3D" id="2.60.120.1160">
    <property type="match status" value="1"/>
</dbReference>
<comment type="caution">
    <text evidence="1">The sequence shown here is derived from an EMBL/GenBank/DDBJ whole genome shotgun (WGS) entry which is preliminary data.</text>
</comment>
<protein>
    <submittedName>
        <fullName evidence="1">Uncharacterized protein</fullName>
    </submittedName>
</protein>
<dbReference type="EMBL" id="LUGG01000001">
    <property type="protein sequence ID" value="OBZ78664.1"/>
    <property type="molecule type" value="Genomic_DNA"/>
</dbReference>
<dbReference type="Proteomes" id="UP000092993">
    <property type="component" value="Unassembled WGS sequence"/>
</dbReference>
<dbReference type="AlphaFoldDB" id="A0A1C7MUJ6"/>
<keyword evidence="2" id="KW-1185">Reference proteome</keyword>
<name>A0A1C7MUJ6_GRIFR</name>
<evidence type="ECO:0000313" key="1">
    <source>
        <dbReference type="EMBL" id="OBZ78664.1"/>
    </source>
</evidence>
<dbReference type="OrthoDB" id="120072at2759"/>
<evidence type="ECO:0000313" key="2">
    <source>
        <dbReference type="Proteomes" id="UP000092993"/>
    </source>
</evidence>
<sequence>MLIRREIGQPCYCSLGWQVQQSFDFDRRIWTNEVGTYQTCIYGNLHGETSSSWLTLGSSQLKNPAKKQCVKIPTVNTLDPAYEHQVRTLSRHQVCPGKNSVADTLQVITSGRSIWSGTPVKGTWYNFILETGPLGISTGSSPSTKMSMGLLNGDGVVDWRIATQQINGTDFYCSGIFIESPGPQL</sequence>